<reference evidence="1 2" key="1">
    <citation type="journal article" date="2019" name="Int. J. Syst. Evol. Microbiol.">
        <title>The Global Catalogue of Microorganisms (GCM) 10K type strain sequencing project: providing services to taxonomists for standard genome sequencing and annotation.</title>
        <authorList>
            <consortium name="The Broad Institute Genomics Platform"/>
            <consortium name="The Broad Institute Genome Sequencing Center for Infectious Disease"/>
            <person name="Wu L."/>
            <person name="Ma J."/>
        </authorList>
    </citation>
    <scope>NUCLEOTIDE SEQUENCE [LARGE SCALE GENOMIC DNA]</scope>
    <source>
        <strain evidence="1 2">JCM 10696</strain>
    </source>
</reference>
<name>A0ABN1S0V2_9ACTN</name>
<proteinExistence type="predicted"/>
<dbReference type="EMBL" id="BAAAHH010000066">
    <property type="protein sequence ID" value="GAA0969552.1"/>
    <property type="molecule type" value="Genomic_DNA"/>
</dbReference>
<comment type="caution">
    <text evidence="1">The sequence shown here is derived from an EMBL/GenBank/DDBJ whole genome shotgun (WGS) entry which is preliminary data.</text>
</comment>
<keyword evidence="2" id="KW-1185">Reference proteome</keyword>
<gene>
    <name evidence="1" type="ORF">GCM10009550_76360</name>
</gene>
<dbReference type="Proteomes" id="UP001500665">
    <property type="component" value="Unassembled WGS sequence"/>
</dbReference>
<accession>A0ABN1S0V2</accession>
<organism evidence="1 2">
    <name type="scientific">Actinocorallia libanotica</name>
    <dbReference type="NCBI Taxonomy" id="46162"/>
    <lineage>
        <taxon>Bacteria</taxon>
        <taxon>Bacillati</taxon>
        <taxon>Actinomycetota</taxon>
        <taxon>Actinomycetes</taxon>
        <taxon>Streptosporangiales</taxon>
        <taxon>Thermomonosporaceae</taxon>
        <taxon>Actinocorallia</taxon>
    </lineage>
</organism>
<sequence length="74" mass="8046">MTETNIFGEIVSPEEASHTVSYLGGEIFALIRVWSEDETYAFGSARCGGSPESGAEAMVCLLDDFDVRAAYVEF</sequence>
<evidence type="ECO:0000313" key="1">
    <source>
        <dbReference type="EMBL" id="GAA0969552.1"/>
    </source>
</evidence>
<evidence type="ECO:0000313" key="2">
    <source>
        <dbReference type="Proteomes" id="UP001500665"/>
    </source>
</evidence>
<protein>
    <submittedName>
        <fullName evidence="1">Uncharacterized protein</fullName>
    </submittedName>
</protein>